<dbReference type="GO" id="GO:0009103">
    <property type="term" value="P:lipopolysaccharide biosynthetic process"/>
    <property type="evidence" value="ECO:0007669"/>
    <property type="project" value="UniProtKB-ARBA"/>
</dbReference>
<protein>
    <submittedName>
        <fullName evidence="10">Dolichyl-phosphate-mannose-protein mannosyltransferase</fullName>
    </submittedName>
</protein>
<name>A0A1M5UML7_9BRAD</name>
<evidence type="ECO:0000259" key="9">
    <source>
        <dbReference type="Pfam" id="PF13231"/>
    </source>
</evidence>
<keyword evidence="4 10" id="KW-0808">Transferase</keyword>
<dbReference type="InterPro" id="IPR050297">
    <property type="entry name" value="LipidA_mod_glycosyltrf_83"/>
</dbReference>
<feature type="domain" description="Glycosyltransferase RgtA/B/C/D-like" evidence="9">
    <location>
        <begin position="52"/>
        <end position="213"/>
    </location>
</feature>
<dbReference type="GO" id="GO:0016763">
    <property type="term" value="F:pentosyltransferase activity"/>
    <property type="evidence" value="ECO:0007669"/>
    <property type="project" value="TreeGrafter"/>
</dbReference>
<evidence type="ECO:0000256" key="4">
    <source>
        <dbReference type="ARBA" id="ARBA00022679"/>
    </source>
</evidence>
<feature type="transmembrane region" description="Helical" evidence="8">
    <location>
        <begin position="73"/>
        <end position="91"/>
    </location>
</feature>
<comment type="subcellular location">
    <subcellularLocation>
        <location evidence="1">Cell membrane</location>
        <topology evidence="1">Multi-pass membrane protein</topology>
    </subcellularLocation>
</comment>
<dbReference type="Pfam" id="PF13231">
    <property type="entry name" value="PMT_2"/>
    <property type="match status" value="1"/>
</dbReference>
<feature type="transmembrane region" description="Helical" evidence="8">
    <location>
        <begin position="195"/>
        <end position="215"/>
    </location>
</feature>
<dbReference type="AlphaFoldDB" id="A0A1M5UML7"/>
<feature type="transmembrane region" description="Helical" evidence="8">
    <location>
        <begin position="336"/>
        <end position="354"/>
    </location>
</feature>
<dbReference type="EMBL" id="LT670817">
    <property type="protein sequence ID" value="SHH64244.1"/>
    <property type="molecule type" value="Genomic_DNA"/>
</dbReference>
<dbReference type="Proteomes" id="UP000189796">
    <property type="component" value="Chromosome I"/>
</dbReference>
<evidence type="ECO:0000256" key="3">
    <source>
        <dbReference type="ARBA" id="ARBA00022676"/>
    </source>
</evidence>
<evidence type="ECO:0000313" key="10">
    <source>
        <dbReference type="EMBL" id="SHH64244.1"/>
    </source>
</evidence>
<accession>A0A1M5UML7</accession>
<gene>
    <name evidence="10" type="ORF">SAMN05443248_5509</name>
</gene>
<evidence type="ECO:0000256" key="2">
    <source>
        <dbReference type="ARBA" id="ARBA00022475"/>
    </source>
</evidence>
<dbReference type="PANTHER" id="PTHR33908:SF11">
    <property type="entry name" value="MEMBRANE PROTEIN"/>
    <property type="match status" value="1"/>
</dbReference>
<feature type="transmembrane region" description="Helical" evidence="8">
    <location>
        <begin position="278"/>
        <end position="295"/>
    </location>
</feature>
<evidence type="ECO:0000256" key="1">
    <source>
        <dbReference type="ARBA" id="ARBA00004651"/>
    </source>
</evidence>
<reference evidence="10 11" key="1">
    <citation type="submission" date="2016-11" db="EMBL/GenBank/DDBJ databases">
        <authorList>
            <person name="Jaros S."/>
            <person name="Januszkiewicz K."/>
            <person name="Wedrychowicz H."/>
        </authorList>
    </citation>
    <scope>NUCLEOTIDE SEQUENCE [LARGE SCALE GENOMIC DNA]</scope>
    <source>
        <strain evidence="10 11">GAS138</strain>
    </source>
</reference>
<evidence type="ECO:0000256" key="7">
    <source>
        <dbReference type="ARBA" id="ARBA00023136"/>
    </source>
</evidence>
<keyword evidence="7 8" id="KW-0472">Membrane</keyword>
<evidence type="ECO:0000256" key="8">
    <source>
        <dbReference type="SAM" id="Phobius"/>
    </source>
</evidence>
<keyword evidence="3 10" id="KW-0328">Glycosyltransferase</keyword>
<evidence type="ECO:0000256" key="6">
    <source>
        <dbReference type="ARBA" id="ARBA00022989"/>
    </source>
</evidence>
<dbReference type="RefSeq" id="WP_079604113.1">
    <property type="nucleotide sequence ID" value="NZ_LT670817.1"/>
</dbReference>
<proteinExistence type="predicted"/>
<sequence>MSPTEARLVRNTAVTVLALVALRLVAAAWTPLTFDEAYYWMWSKHLAGGYYDHPPGVALVIRLGTMIAGDTELGVRLVSILLALPMSWAVYRTATILFGGRRVAPTATILLNVTLMAAVGTMIVTPDAPLLVASSFVLFYLAKVLETGRGAWWLAVGAAVGAALLSKYTALFFGPAILIWLVSVPKLRRWLISPWPYLGGLVSLALFSPVIFWNADHHWVSFIKQIGRARIEDLRLAFIGELIPTQFAFATPLVFILGAMGLYALLRRRDGASAARMLINTTFWTIVAYFIWHSLHARVEANWFGPVYPAFAIAAAVAANLTAWDARQQRVVDFCLRWASPVGILMFALLIVQANTGVLTGYRRDATVRSVGVGWRELAGEIEAVRARVGATCVLAPDYGTTSWLAFYLPAGTCVVQPTQRIRWVNMPEPDPALLAGKLLFVDEVRPGGHPYLNENFARVERVAELRRMRGPLTIETYGLDLLENPKGAVLDDSAAPELE</sequence>
<feature type="transmembrane region" description="Helical" evidence="8">
    <location>
        <begin position="150"/>
        <end position="183"/>
    </location>
</feature>
<dbReference type="GO" id="GO:0005886">
    <property type="term" value="C:plasma membrane"/>
    <property type="evidence" value="ECO:0007669"/>
    <property type="project" value="UniProtKB-SubCell"/>
</dbReference>
<dbReference type="PANTHER" id="PTHR33908">
    <property type="entry name" value="MANNOSYLTRANSFERASE YKCB-RELATED"/>
    <property type="match status" value="1"/>
</dbReference>
<dbReference type="InterPro" id="IPR038731">
    <property type="entry name" value="RgtA/B/C-like"/>
</dbReference>
<feature type="transmembrane region" description="Helical" evidence="8">
    <location>
        <begin position="247"/>
        <end position="266"/>
    </location>
</feature>
<feature type="transmembrane region" description="Helical" evidence="8">
    <location>
        <begin position="307"/>
        <end position="324"/>
    </location>
</feature>
<keyword evidence="2" id="KW-1003">Cell membrane</keyword>
<feature type="transmembrane region" description="Helical" evidence="8">
    <location>
        <begin position="103"/>
        <end position="124"/>
    </location>
</feature>
<evidence type="ECO:0000256" key="5">
    <source>
        <dbReference type="ARBA" id="ARBA00022692"/>
    </source>
</evidence>
<evidence type="ECO:0000313" key="11">
    <source>
        <dbReference type="Proteomes" id="UP000189796"/>
    </source>
</evidence>
<keyword evidence="5 8" id="KW-0812">Transmembrane</keyword>
<dbReference type="OrthoDB" id="9811222at2"/>
<keyword evidence="6 8" id="KW-1133">Transmembrane helix</keyword>
<organism evidence="10 11">
    <name type="scientific">Bradyrhizobium erythrophlei</name>
    <dbReference type="NCBI Taxonomy" id="1437360"/>
    <lineage>
        <taxon>Bacteria</taxon>
        <taxon>Pseudomonadati</taxon>
        <taxon>Pseudomonadota</taxon>
        <taxon>Alphaproteobacteria</taxon>
        <taxon>Hyphomicrobiales</taxon>
        <taxon>Nitrobacteraceae</taxon>
        <taxon>Bradyrhizobium</taxon>
    </lineage>
</organism>